<dbReference type="AlphaFoldDB" id="A0AAV4A1R5"/>
<evidence type="ECO:0000313" key="3">
    <source>
        <dbReference type="Proteomes" id="UP000735302"/>
    </source>
</evidence>
<proteinExistence type="predicted"/>
<name>A0AAV4A1R5_9GAST</name>
<feature type="region of interest" description="Disordered" evidence="1">
    <location>
        <begin position="56"/>
        <end position="77"/>
    </location>
</feature>
<evidence type="ECO:0000256" key="1">
    <source>
        <dbReference type="SAM" id="MobiDB-lite"/>
    </source>
</evidence>
<accession>A0AAV4A1R5</accession>
<organism evidence="2 3">
    <name type="scientific">Plakobranchus ocellatus</name>
    <dbReference type="NCBI Taxonomy" id="259542"/>
    <lineage>
        <taxon>Eukaryota</taxon>
        <taxon>Metazoa</taxon>
        <taxon>Spiralia</taxon>
        <taxon>Lophotrochozoa</taxon>
        <taxon>Mollusca</taxon>
        <taxon>Gastropoda</taxon>
        <taxon>Heterobranchia</taxon>
        <taxon>Euthyneura</taxon>
        <taxon>Panpulmonata</taxon>
        <taxon>Sacoglossa</taxon>
        <taxon>Placobranchoidea</taxon>
        <taxon>Plakobranchidae</taxon>
        <taxon>Plakobranchus</taxon>
    </lineage>
</organism>
<comment type="caution">
    <text evidence="2">The sequence shown here is derived from an EMBL/GenBank/DDBJ whole genome shotgun (WGS) entry which is preliminary data.</text>
</comment>
<protein>
    <submittedName>
        <fullName evidence="2">Uncharacterized protein</fullName>
    </submittedName>
</protein>
<dbReference type="EMBL" id="BLXT01003136">
    <property type="protein sequence ID" value="GFO00648.1"/>
    <property type="molecule type" value="Genomic_DNA"/>
</dbReference>
<keyword evidence="3" id="KW-1185">Reference proteome</keyword>
<feature type="non-terminal residue" evidence="2">
    <location>
        <position position="77"/>
    </location>
</feature>
<sequence>MIWNYGNFGEAAVSALALNPAGILCGGFDSQLASAGALGITGLKLISDFWSSSHQEHQSSRKRMVSETQPSLPTEGS</sequence>
<dbReference type="Proteomes" id="UP000735302">
    <property type="component" value="Unassembled WGS sequence"/>
</dbReference>
<reference evidence="2 3" key="1">
    <citation type="journal article" date="2021" name="Elife">
        <title>Chloroplast acquisition without the gene transfer in kleptoplastic sea slugs, Plakobranchus ocellatus.</title>
        <authorList>
            <person name="Maeda T."/>
            <person name="Takahashi S."/>
            <person name="Yoshida T."/>
            <person name="Shimamura S."/>
            <person name="Takaki Y."/>
            <person name="Nagai Y."/>
            <person name="Toyoda A."/>
            <person name="Suzuki Y."/>
            <person name="Arimoto A."/>
            <person name="Ishii H."/>
            <person name="Satoh N."/>
            <person name="Nishiyama T."/>
            <person name="Hasebe M."/>
            <person name="Maruyama T."/>
            <person name="Minagawa J."/>
            <person name="Obokata J."/>
            <person name="Shigenobu S."/>
        </authorList>
    </citation>
    <scope>NUCLEOTIDE SEQUENCE [LARGE SCALE GENOMIC DNA]</scope>
</reference>
<evidence type="ECO:0000313" key="2">
    <source>
        <dbReference type="EMBL" id="GFO00648.1"/>
    </source>
</evidence>
<feature type="compositionally biased region" description="Polar residues" evidence="1">
    <location>
        <begin position="66"/>
        <end position="77"/>
    </location>
</feature>
<gene>
    <name evidence="2" type="ORF">PoB_002715300</name>
</gene>